<feature type="compositionally biased region" description="Basic and acidic residues" evidence="1">
    <location>
        <begin position="25"/>
        <end position="34"/>
    </location>
</feature>
<evidence type="ECO:0000313" key="2">
    <source>
        <dbReference type="EMBL" id="GAH87157.1"/>
    </source>
</evidence>
<sequence>MDLHDQVKQHAKEMGMEDVLDSLIEEQKPERYETKSTTAELRYRKKRDRKKKLSKLSKRRNVNK</sequence>
<feature type="compositionally biased region" description="Basic residues" evidence="1">
    <location>
        <begin position="43"/>
        <end position="64"/>
    </location>
</feature>
<reference evidence="2" key="1">
    <citation type="journal article" date="2014" name="Front. Microbiol.">
        <title>High frequency of phylogenetically diverse reductive dehalogenase-homologous genes in deep subseafloor sedimentary metagenomes.</title>
        <authorList>
            <person name="Kawai M."/>
            <person name="Futagami T."/>
            <person name="Toyoda A."/>
            <person name="Takaki Y."/>
            <person name="Nishi S."/>
            <person name="Hori S."/>
            <person name="Arai W."/>
            <person name="Tsubouchi T."/>
            <person name="Morono Y."/>
            <person name="Uchiyama I."/>
            <person name="Ito T."/>
            <person name="Fujiyama A."/>
            <person name="Inagaki F."/>
            <person name="Takami H."/>
        </authorList>
    </citation>
    <scope>NUCLEOTIDE SEQUENCE</scope>
    <source>
        <strain evidence="2">Expedition CK06-06</strain>
    </source>
</reference>
<organism evidence="2">
    <name type="scientific">marine sediment metagenome</name>
    <dbReference type="NCBI Taxonomy" id="412755"/>
    <lineage>
        <taxon>unclassified sequences</taxon>
        <taxon>metagenomes</taxon>
        <taxon>ecological metagenomes</taxon>
    </lineage>
</organism>
<gene>
    <name evidence="2" type="ORF">S03H2_63732</name>
</gene>
<proteinExistence type="predicted"/>
<evidence type="ECO:0000256" key="1">
    <source>
        <dbReference type="SAM" id="MobiDB-lite"/>
    </source>
</evidence>
<comment type="caution">
    <text evidence="2">The sequence shown here is derived from an EMBL/GenBank/DDBJ whole genome shotgun (WGS) entry which is preliminary data.</text>
</comment>
<accession>X1IZK9</accession>
<dbReference type="EMBL" id="BARU01041324">
    <property type="protein sequence ID" value="GAH87157.1"/>
    <property type="molecule type" value="Genomic_DNA"/>
</dbReference>
<protein>
    <submittedName>
        <fullName evidence="2">Uncharacterized protein</fullName>
    </submittedName>
</protein>
<feature type="compositionally biased region" description="Basic and acidic residues" evidence="1">
    <location>
        <begin position="1"/>
        <end position="15"/>
    </location>
</feature>
<feature type="region of interest" description="Disordered" evidence="1">
    <location>
        <begin position="1"/>
        <end position="64"/>
    </location>
</feature>
<dbReference type="AlphaFoldDB" id="X1IZK9"/>
<name>X1IZK9_9ZZZZ</name>